<dbReference type="SUPFAM" id="SSF50998">
    <property type="entry name" value="Quinoprotein alcohol dehydrogenase-like"/>
    <property type="match status" value="1"/>
</dbReference>
<comment type="caution">
    <text evidence="11">The sequence shown here is derived from an EMBL/GenBank/DDBJ whole genome shotgun (WGS) entry which is preliminary data.</text>
</comment>
<protein>
    <submittedName>
        <fullName evidence="11">Putative pyrroloquinoline-quinone-binding quinoprotein</fullName>
    </submittedName>
</protein>
<feature type="region of interest" description="Disordered" evidence="6">
    <location>
        <begin position="55"/>
        <end position="79"/>
    </location>
</feature>
<dbReference type="InterPro" id="IPR013320">
    <property type="entry name" value="ConA-like_dom_sf"/>
</dbReference>
<feature type="domain" description="Pyrrolo-quinoline quinone repeat" evidence="8">
    <location>
        <begin position="79"/>
        <end position="124"/>
    </location>
</feature>
<evidence type="ECO:0000256" key="6">
    <source>
        <dbReference type="SAM" id="MobiDB-lite"/>
    </source>
</evidence>
<evidence type="ECO:0000256" key="7">
    <source>
        <dbReference type="SAM" id="SignalP"/>
    </source>
</evidence>
<dbReference type="GO" id="GO:0005975">
    <property type="term" value="P:carbohydrate metabolic process"/>
    <property type="evidence" value="ECO:0007669"/>
    <property type="project" value="UniProtKB-ARBA"/>
</dbReference>
<keyword evidence="4" id="KW-0969">Cilium</keyword>
<keyword evidence="3" id="KW-0963">Cytoplasm</keyword>
<proteinExistence type="predicted"/>
<evidence type="ECO:0000259" key="8">
    <source>
        <dbReference type="Pfam" id="PF13360"/>
    </source>
</evidence>
<keyword evidence="5" id="KW-0966">Cell projection</keyword>
<dbReference type="Gene3D" id="2.40.128.630">
    <property type="match status" value="1"/>
</dbReference>
<accession>A0A561UBU0</accession>
<evidence type="ECO:0000259" key="9">
    <source>
        <dbReference type="Pfam" id="PF15780"/>
    </source>
</evidence>
<evidence type="ECO:0000256" key="5">
    <source>
        <dbReference type="ARBA" id="ARBA00023273"/>
    </source>
</evidence>
<keyword evidence="7" id="KW-0732">Signal</keyword>
<dbReference type="InterPro" id="IPR013783">
    <property type="entry name" value="Ig-like_fold"/>
</dbReference>
<sequence>MPPRHHRIPTTTRRLTSRLTSGLLSTALLALGTGALTLTAGPAAHADSTTISSDNYRTGWDQNEPGLTPAQVSSSDFGQQFSTPVDGQVYAAPVTIGNTVVVATETNHVYGVNATTGAVQWTDAYGAPWPASGPTTPGNTWSCGDLAPYIGITSTPVYDPASGYVYLTSKEDGGQYHDAPTWKMHAINPATGAEKPGFPVQIGGSPSNDPSVVFNPVEEGQRPGLLLQNGVVYAGFGSVCDHGAWRGYVAGVSTAGTQTALWADETGTANHGGGIWNSGGGLVADAQGHILFSTGNGVSPPPGPGKTPPSTMSESIIALGVQPDGSLKATDYFSPSDATVLDTNDRDLGSGGVMAIPDGYGNSAVPHLAVEEGKDGRIFLLNRDDLGGHDQGANGGDATVQTLGPYNGCYCHPAFWGADTGYVYYSGNGGPLQAFKLGTAGNGNPALALVGQGAINFGYLSEGSPVVTSTGTTAGSATVWVERANDMYGNGGTLLAYNGTPNADGSLTLLWSGPIGVAPKFVTPTTSNGRVYIGTRDGHLLAFGRPAASALTGSPVAEGNVNVGSTGTGTLTVTATKALTVNSVTTSAPFAVTAPALPHTMAVGDTLSIPITFTPTVGGPTSGIVNLATDAGTVGFSVTGNGMKAGFGTAPNSVSFDDEPTGVPVAASVQFTNTGTGSETITAIGNPAAPWTVTGAPAVGTVIAPGGSFVANVSYDPTVAGNSTDTFSVTSTSGTFSVPLSGQAVTGQGHLTITPATLAFGSVPVGTTSQQLSFTVTNDGNVPVTLNKAKAPVGTFSSPNAIAEGTVIGPDQSISVPVVFTPGAAGPASDSYEITGNTGQGDNFVQLNGTGLATLPAPPTGWQANGSATQPTAGTLQLTPAATQQSGSAFYTSPVATDGLTASFTAQLGGGTGGDGMTFALVDATKGTAGGTGTGGGGLGFSGLTGLSVDLVSSWSGQTGTGNFVGIAAGPGSGADNLTYLAWAKAPSDLRTGTHAVAVTVAGGHVKVSVDGTALLDYVPATGVVPASAYVGFTGACGASTDLHAVSNVVVTPPGTATGSPQPLTPTPTAVAFGSATLGSTATQSVTLTNNGTATETVTGTTAPAAPFGATLPATGTAVPVGGSITVPVTFAPGLTGTQNSTFAVTTTSGTVTVSLVGTGQPAATGGTLPGFTDSSWQLNGNAVDNAGTVALTTDGQHSARGSAVNAKAVSPLGLHATFTEQISGTSSSPGDGLTFSLLDASSNSPTAVGSSGSGLGASGLNAVVTGLAVFGNFGVNTAPVLGVATSSSTGFSTLAADTAIPALQGSSHQIDITVTTASHLVVKIDGTQEVDVPVTLPNKVLAAFTAGTGASTDTFAVSAPTITYTA</sequence>
<dbReference type="NCBIfam" id="NF012200">
    <property type="entry name" value="choice_anch_D"/>
    <property type="match status" value="4"/>
</dbReference>
<evidence type="ECO:0000313" key="11">
    <source>
        <dbReference type="EMBL" id="TWF96837.1"/>
    </source>
</evidence>
<reference evidence="11 12" key="1">
    <citation type="submission" date="2019-06" db="EMBL/GenBank/DDBJ databases">
        <title>Sequencing the genomes of 1000 actinobacteria strains.</title>
        <authorList>
            <person name="Klenk H.-P."/>
        </authorList>
    </citation>
    <scope>NUCLEOTIDE SEQUENCE [LARGE SCALE GENOMIC DNA]</scope>
    <source>
        <strain evidence="11 12">DSM 44826</strain>
    </source>
</reference>
<dbReference type="GO" id="GO:0030134">
    <property type="term" value="C:COPII-coated ER to Golgi transport vesicle"/>
    <property type="evidence" value="ECO:0007669"/>
    <property type="project" value="TreeGrafter"/>
</dbReference>
<feature type="domain" description="Abnormal spindle-like microcephaly-associated protein ASH" evidence="9">
    <location>
        <begin position="1060"/>
        <end position="1147"/>
    </location>
</feature>
<feature type="signal peptide" evidence="7">
    <location>
        <begin position="1"/>
        <end position="46"/>
    </location>
</feature>
<gene>
    <name evidence="11" type="ORF">FHX73_11610</name>
</gene>
<feature type="domain" description="HYDIN/VesB/CFA65-like Ig-like" evidence="10">
    <location>
        <begin position="751"/>
        <end position="848"/>
    </location>
</feature>
<evidence type="ECO:0000259" key="10">
    <source>
        <dbReference type="Pfam" id="PF22544"/>
    </source>
</evidence>
<evidence type="ECO:0000313" key="12">
    <source>
        <dbReference type="Proteomes" id="UP000317940"/>
    </source>
</evidence>
<dbReference type="InterPro" id="IPR051136">
    <property type="entry name" value="Intracellular_Lectin-GPT"/>
</dbReference>
<dbReference type="Pfam" id="PF15780">
    <property type="entry name" value="ASH"/>
    <property type="match status" value="1"/>
</dbReference>
<dbReference type="Gene3D" id="2.60.120.200">
    <property type="match status" value="2"/>
</dbReference>
<dbReference type="PANTHER" id="PTHR12223">
    <property type="entry name" value="VESICULAR MANNOSE-BINDING LECTIN"/>
    <property type="match status" value="1"/>
</dbReference>
<feature type="chain" id="PRO_5021994737" evidence="7">
    <location>
        <begin position="47"/>
        <end position="1367"/>
    </location>
</feature>
<keyword evidence="12" id="KW-1185">Reference proteome</keyword>
<dbReference type="Gene3D" id="2.60.40.10">
    <property type="entry name" value="Immunoglobulins"/>
    <property type="match status" value="4"/>
</dbReference>
<evidence type="ECO:0000256" key="3">
    <source>
        <dbReference type="ARBA" id="ARBA00022490"/>
    </source>
</evidence>
<name>A0A561UBU0_9ACTN</name>
<evidence type="ECO:0000256" key="2">
    <source>
        <dbReference type="ARBA" id="ARBA00004496"/>
    </source>
</evidence>
<dbReference type="PANTHER" id="PTHR12223:SF28">
    <property type="entry name" value="LECTIN, MANNOSE BINDING 1 LIKE"/>
    <property type="match status" value="1"/>
</dbReference>
<dbReference type="InterPro" id="IPR053879">
    <property type="entry name" value="HYDIN_VesB_CFA65-like_Ig"/>
</dbReference>
<dbReference type="Pfam" id="PF13360">
    <property type="entry name" value="PQQ_2"/>
    <property type="match status" value="1"/>
</dbReference>
<dbReference type="InterPro" id="IPR031549">
    <property type="entry name" value="ASH"/>
</dbReference>
<organism evidence="11 12">
    <name type="scientific">Kitasatospora viridis</name>
    <dbReference type="NCBI Taxonomy" id="281105"/>
    <lineage>
        <taxon>Bacteria</taxon>
        <taxon>Bacillati</taxon>
        <taxon>Actinomycetota</taxon>
        <taxon>Actinomycetes</taxon>
        <taxon>Kitasatosporales</taxon>
        <taxon>Streptomycetaceae</taxon>
        <taxon>Kitasatospora</taxon>
    </lineage>
</organism>
<evidence type="ECO:0000256" key="4">
    <source>
        <dbReference type="ARBA" id="ARBA00023069"/>
    </source>
</evidence>
<dbReference type="InterPro" id="IPR002372">
    <property type="entry name" value="PQQ_rpt_dom"/>
</dbReference>
<dbReference type="SUPFAM" id="SSF49899">
    <property type="entry name" value="Concanavalin A-like lectins/glucanases"/>
    <property type="match status" value="2"/>
</dbReference>
<dbReference type="GO" id="GO:0005537">
    <property type="term" value="F:D-mannose binding"/>
    <property type="evidence" value="ECO:0007669"/>
    <property type="project" value="TreeGrafter"/>
</dbReference>
<evidence type="ECO:0000256" key="1">
    <source>
        <dbReference type="ARBA" id="ARBA00004138"/>
    </source>
</evidence>
<dbReference type="InterPro" id="IPR011047">
    <property type="entry name" value="Quinoprotein_ADH-like_sf"/>
</dbReference>
<dbReference type="Pfam" id="PF22544">
    <property type="entry name" value="HYDIN_VesB_CFA65-like_Ig"/>
    <property type="match status" value="1"/>
</dbReference>
<dbReference type="GO" id="GO:0006888">
    <property type="term" value="P:endoplasmic reticulum to Golgi vesicle-mediated transport"/>
    <property type="evidence" value="ECO:0007669"/>
    <property type="project" value="TreeGrafter"/>
</dbReference>
<dbReference type="Proteomes" id="UP000317940">
    <property type="component" value="Unassembled WGS sequence"/>
</dbReference>
<comment type="subcellular location">
    <subcellularLocation>
        <location evidence="1">Cell projection</location>
        <location evidence="1">Cilium</location>
    </subcellularLocation>
    <subcellularLocation>
        <location evidence="2">Cytoplasm</location>
    </subcellularLocation>
</comment>
<dbReference type="EMBL" id="VIWT01000001">
    <property type="protein sequence ID" value="TWF96837.1"/>
    <property type="molecule type" value="Genomic_DNA"/>
</dbReference>
<feature type="compositionally biased region" description="Polar residues" evidence="6">
    <location>
        <begin position="70"/>
        <end position="79"/>
    </location>
</feature>